<comment type="caution">
    <text evidence="1">The sequence shown here is derived from an EMBL/GenBank/DDBJ whole genome shotgun (WGS) entry which is preliminary data.</text>
</comment>
<evidence type="ECO:0000313" key="1">
    <source>
        <dbReference type="EMBL" id="RJX51540.1"/>
    </source>
</evidence>
<name>A0A3A6QDY7_9EURY</name>
<evidence type="ECO:0000313" key="2">
    <source>
        <dbReference type="Proteomes" id="UP000281564"/>
    </source>
</evidence>
<keyword evidence="2" id="KW-1185">Reference proteome</keyword>
<dbReference type="Proteomes" id="UP000281564">
    <property type="component" value="Unassembled WGS sequence"/>
</dbReference>
<dbReference type="OrthoDB" id="334996at2157"/>
<reference evidence="1 2" key="1">
    <citation type="submission" date="2018-06" db="EMBL/GenBank/DDBJ databases">
        <title>Halonotius sp. F13-13 a new haloarchaeeon isolated from a solar saltern from Isla Cristina, Huelva, Spain.</title>
        <authorList>
            <person name="Duran-Viseras A."/>
            <person name="Sanchez-Porro C."/>
            <person name="Ventosa A."/>
        </authorList>
    </citation>
    <scope>NUCLEOTIDE SEQUENCE [LARGE SCALE GENOMIC DNA]</scope>
    <source>
        <strain evidence="1 2">CECT 7525</strain>
    </source>
</reference>
<protein>
    <submittedName>
        <fullName evidence="1">Uncharacterized protein</fullName>
    </submittedName>
</protein>
<proteinExistence type="predicted"/>
<accession>A0A3A6QDY7</accession>
<organism evidence="1 2">
    <name type="scientific">Halonotius pteroides</name>
    <dbReference type="NCBI Taxonomy" id="268735"/>
    <lineage>
        <taxon>Archaea</taxon>
        <taxon>Methanobacteriati</taxon>
        <taxon>Methanobacteriota</taxon>
        <taxon>Stenosarchaea group</taxon>
        <taxon>Halobacteria</taxon>
        <taxon>Halobacteriales</taxon>
        <taxon>Haloferacaceae</taxon>
        <taxon>Halonotius</taxon>
    </lineage>
</organism>
<dbReference type="RefSeq" id="WP_120083120.1">
    <property type="nucleotide sequence ID" value="NZ_QMDW01000002.1"/>
</dbReference>
<gene>
    <name evidence="1" type="ORF">DP106_02285</name>
</gene>
<sequence length="94" mass="10582">MPKDIPDPSETRRFEKGKVIEIKVDGEIVMRIERQNEIFTSPIEDAGIWAALSGIIDSIDDTLENKLDSEPQEVLAAHEVEIRVGHAGDWDQIN</sequence>
<dbReference type="AlphaFoldDB" id="A0A3A6QDY7"/>
<dbReference type="EMBL" id="QMDW01000002">
    <property type="protein sequence ID" value="RJX51540.1"/>
    <property type="molecule type" value="Genomic_DNA"/>
</dbReference>